<dbReference type="EMBL" id="JBJJXI010000019">
    <property type="protein sequence ID" value="KAL3405781.1"/>
    <property type="molecule type" value="Genomic_DNA"/>
</dbReference>
<name>A0ABD2XKP0_9HYME</name>
<dbReference type="Proteomes" id="UP001627154">
    <property type="component" value="Unassembled WGS sequence"/>
</dbReference>
<keyword evidence="2" id="KW-1185">Reference proteome</keyword>
<gene>
    <name evidence="1" type="ORF">TKK_001227</name>
</gene>
<organism evidence="1 2">
    <name type="scientific">Trichogramma kaykai</name>
    <dbReference type="NCBI Taxonomy" id="54128"/>
    <lineage>
        <taxon>Eukaryota</taxon>
        <taxon>Metazoa</taxon>
        <taxon>Ecdysozoa</taxon>
        <taxon>Arthropoda</taxon>
        <taxon>Hexapoda</taxon>
        <taxon>Insecta</taxon>
        <taxon>Pterygota</taxon>
        <taxon>Neoptera</taxon>
        <taxon>Endopterygota</taxon>
        <taxon>Hymenoptera</taxon>
        <taxon>Apocrita</taxon>
        <taxon>Proctotrupomorpha</taxon>
        <taxon>Chalcidoidea</taxon>
        <taxon>Trichogrammatidae</taxon>
        <taxon>Trichogramma</taxon>
    </lineage>
</organism>
<evidence type="ECO:0000313" key="1">
    <source>
        <dbReference type="EMBL" id="KAL3405781.1"/>
    </source>
</evidence>
<comment type="caution">
    <text evidence="1">The sequence shown here is derived from an EMBL/GenBank/DDBJ whole genome shotgun (WGS) entry which is preliminary data.</text>
</comment>
<dbReference type="AlphaFoldDB" id="A0ABD2XKP0"/>
<accession>A0ABD2XKP0</accession>
<protein>
    <submittedName>
        <fullName evidence="1">Uncharacterized protein</fullName>
    </submittedName>
</protein>
<reference evidence="1 2" key="1">
    <citation type="journal article" date="2024" name="bioRxiv">
        <title>A reference genome for Trichogramma kaykai: A tiny desert-dwelling parasitoid wasp with competing sex-ratio distorters.</title>
        <authorList>
            <person name="Culotta J."/>
            <person name="Lindsey A.R."/>
        </authorList>
    </citation>
    <scope>NUCLEOTIDE SEQUENCE [LARGE SCALE GENOMIC DNA]</scope>
    <source>
        <strain evidence="1 2">KSX58</strain>
    </source>
</reference>
<sequence>MNTCVYFQCLVYTPSLRSRATGSMIEESVSLLYLPARLVYAIERPPPPPSLLRQTAKKRRRKLCTRVYIIRAAGKESQS</sequence>
<evidence type="ECO:0000313" key="2">
    <source>
        <dbReference type="Proteomes" id="UP001627154"/>
    </source>
</evidence>
<proteinExistence type="predicted"/>